<dbReference type="PROSITE" id="PS00390">
    <property type="entry name" value="ATPASE_NA_K_BETA_1"/>
    <property type="match status" value="1"/>
</dbReference>
<keyword evidence="6" id="KW-0740">Sodium/potassium transport</keyword>
<evidence type="ECO:0000313" key="20">
    <source>
        <dbReference type="RefSeq" id="XP_017024072.1"/>
    </source>
</evidence>
<keyword evidence="9" id="KW-0735">Signal-anchor</keyword>
<dbReference type="PANTHER" id="PTHR11523:SF31">
    <property type="entry name" value="AT04468P-RELATED"/>
    <property type="match status" value="1"/>
</dbReference>
<keyword evidence="19" id="KW-1185">Reference proteome</keyword>
<dbReference type="GO" id="GO:0005890">
    <property type="term" value="C:sodium:potassium-exchanging ATPase complex"/>
    <property type="evidence" value="ECO:0007669"/>
    <property type="project" value="InterPro"/>
</dbReference>
<protein>
    <submittedName>
        <fullName evidence="20">Sodium/potassium-transporting ATPase subunit beta-1</fullName>
    </submittedName>
</protein>
<keyword evidence="12" id="KW-0406">Ion transport</keyword>
<dbReference type="AlphaFoldDB" id="A0A6P4I566"/>
<evidence type="ECO:0000256" key="12">
    <source>
        <dbReference type="ARBA" id="ARBA00023065"/>
    </source>
</evidence>
<evidence type="ECO:0000256" key="16">
    <source>
        <dbReference type="ARBA" id="ARBA00023201"/>
    </source>
</evidence>
<proteinExistence type="inferred from homology"/>
<keyword evidence="5" id="KW-0633">Potassium transport</keyword>
<evidence type="ECO:0000256" key="5">
    <source>
        <dbReference type="ARBA" id="ARBA00022538"/>
    </source>
</evidence>
<keyword evidence="10 18" id="KW-1133">Transmembrane helix</keyword>
<dbReference type="InterPro" id="IPR038702">
    <property type="entry name" value="Na/K_ATPase_sub_beta_sf"/>
</dbReference>
<gene>
    <name evidence="20" type="primary">nrv1</name>
</gene>
<keyword evidence="4" id="KW-1003">Cell membrane</keyword>
<reference evidence="20" key="2">
    <citation type="submission" date="2025-08" db="UniProtKB">
        <authorList>
            <consortium name="RefSeq"/>
        </authorList>
    </citation>
    <scope>IDENTIFICATION</scope>
    <source>
        <strain evidence="20">14028-0561.14</strain>
        <tissue evidence="20">Whole fly</tissue>
    </source>
</reference>
<dbReference type="PANTHER" id="PTHR11523">
    <property type="entry name" value="SODIUM/POTASSIUM-DEPENDENT ATPASE BETA SUBUNIT"/>
    <property type="match status" value="1"/>
</dbReference>
<evidence type="ECO:0000256" key="13">
    <source>
        <dbReference type="ARBA" id="ARBA00023136"/>
    </source>
</evidence>
<sequence length="310" mass="35421">MSKNNGKGAAKGEFEFPQPAKKQTFGQMIYNPEEGTFFGRTGKNWSQLLLFYTIFYIVLAALFTICMQGLLSTISDTEPKWKLHDSLIGTNPGLGFRPLSQQTERGSVIEFNGKKPAESDYWIELIDDFLRDYNHTEGREMKHCSYGQTHEPSEVCVFNTDLFGSCSRANNYGYKANQPCIFLKLNKIFGWTPEVYDVPQKDMPDDLQNVINGTAVEERKQIWVSCNGHLSKDKELFQNIRYFPSQGFPSYYYPYMNQNGYLSPLVAVQFNSPPKGQMLDVECRAWAKNIIYSGSARDRKGSVTFQIIVN</sequence>
<dbReference type="OMA" id="FGSCSRA"/>
<dbReference type="RefSeq" id="XP_017024072.1">
    <property type="nucleotide sequence ID" value="XM_017168583.3"/>
</dbReference>
<dbReference type="GO" id="GO:1990573">
    <property type="term" value="P:potassium ion import across plasma membrane"/>
    <property type="evidence" value="ECO:0007669"/>
    <property type="project" value="TreeGrafter"/>
</dbReference>
<keyword evidence="3" id="KW-0813">Transport</keyword>
<evidence type="ECO:0000313" key="19">
    <source>
        <dbReference type="Proteomes" id="UP001652661"/>
    </source>
</evidence>
<comment type="similarity">
    <text evidence="2">Belongs to the X(+)/potassium ATPases subunit beta family.</text>
</comment>
<dbReference type="GO" id="GO:0030007">
    <property type="term" value="P:intracellular potassium ion homeostasis"/>
    <property type="evidence" value="ECO:0007669"/>
    <property type="project" value="TreeGrafter"/>
</dbReference>
<evidence type="ECO:0000256" key="8">
    <source>
        <dbReference type="ARBA" id="ARBA00022958"/>
    </source>
</evidence>
<evidence type="ECO:0000256" key="3">
    <source>
        <dbReference type="ARBA" id="ARBA00022448"/>
    </source>
</evidence>
<evidence type="ECO:0000256" key="7">
    <source>
        <dbReference type="ARBA" id="ARBA00022692"/>
    </source>
</evidence>
<organism evidence="19 20">
    <name type="scientific">Drosophila kikkawai</name>
    <name type="common">Fruit fly</name>
    <dbReference type="NCBI Taxonomy" id="30033"/>
    <lineage>
        <taxon>Eukaryota</taxon>
        <taxon>Metazoa</taxon>
        <taxon>Ecdysozoa</taxon>
        <taxon>Arthropoda</taxon>
        <taxon>Hexapoda</taxon>
        <taxon>Insecta</taxon>
        <taxon>Pterygota</taxon>
        <taxon>Neoptera</taxon>
        <taxon>Endopterygota</taxon>
        <taxon>Diptera</taxon>
        <taxon>Brachycera</taxon>
        <taxon>Muscomorpha</taxon>
        <taxon>Ephydroidea</taxon>
        <taxon>Drosophilidae</taxon>
        <taxon>Drosophila</taxon>
        <taxon>Sophophora</taxon>
    </lineage>
</organism>
<accession>A0A6P4I566</accession>
<keyword evidence="13 18" id="KW-0472">Membrane</keyword>
<evidence type="ECO:0000256" key="11">
    <source>
        <dbReference type="ARBA" id="ARBA00023053"/>
    </source>
</evidence>
<evidence type="ECO:0000256" key="15">
    <source>
        <dbReference type="ARBA" id="ARBA00023180"/>
    </source>
</evidence>
<dbReference type="FunFam" id="2.60.40.1660:FF:000004">
    <property type="entry name" value="sodium/potassium-transporting ATPase subunit beta-2"/>
    <property type="match status" value="1"/>
</dbReference>
<keyword evidence="11" id="KW-0915">Sodium</keyword>
<dbReference type="Pfam" id="PF00287">
    <property type="entry name" value="Na_K-ATPase"/>
    <property type="match status" value="1"/>
</dbReference>
<keyword evidence="15" id="KW-0325">Glycoprotein</keyword>
<dbReference type="GO" id="GO:0001671">
    <property type="term" value="F:ATPase activator activity"/>
    <property type="evidence" value="ECO:0007669"/>
    <property type="project" value="TreeGrafter"/>
</dbReference>
<dbReference type="InterPro" id="IPR000402">
    <property type="entry name" value="Na/K_ATPase_sub_beta"/>
</dbReference>
<evidence type="ECO:0000256" key="18">
    <source>
        <dbReference type="SAM" id="Phobius"/>
    </source>
</evidence>
<keyword evidence="16" id="KW-0739">Sodium transport</keyword>
<evidence type="ECO:0000256" key="9">
    <source>
        <dbReference type="ARBA" id="ARBA00022968"/>
    </source>
</evidence>
<evidence type="ECO:0000256" key="4">
    <source>
        <dbReference type="ARBA" id="ARBA00022475"/>
    </source>
</evidence>
<evidence type="ECO:0000256" key="14">
    <source>
        <dbReference type="ARBA" id="ARBA00023157"/>
    </source>
</evidence>
<dbReference type="Gene3D" id="2.60.40.1660">
    <property type="entry name" value="Na, k-atpase alpha subunit"/>
    <property type="match status" value="1"/>
</dbReference>
<name>A0A6P4I566_DROKI</name>
<dbReference type="GO" id="GO:0036376">
    <property type="term" value="P:sodium ion export across plasma membrane"/>
    <property type="evidence" value="ECO:0007669"/>
    <property type="project" value="TreeGrafter"/>
</dbReference>
<evidence type="ECO:0000256" key="1">
    <source>
        <dbReference type="ARBA" id="ARBA00004401"/>
    </source>
</evidence>
<feature type="transmembrane region" description="Helical" evidence="18">
    <location>
        <begin position="49"/>
        <end position="71"/>
    </location>
</feature>
<comment type="function">
    <text evidence="17">This is the non-catalytic component of the active enzyme, which catalyzes the hydrolysis of ATP coupled with the exchange of Na(+) and K(+) ions across the plasma membrane. The beta subunit regulates, through assembly of alpha/beta heterodimers, the number of sodium pumps transported to the plasma membrane.</text>
</comment>
<evidence type="ECO:0000256" key="6">
    <source>
        <dbReference type="ARBA" id="ARBA00022607"/>
    </source>
</evidence>
<dbReference type="OrthoDB" id="5912413at2759"/>
<keyword evidence="8" id="KW-0630">Potassium</keyword>
<keyword evidence="14" id="KW-1015">Disulfide bond</keyword>
<comment type="subcellular location">
    <subcellularLocation>
        <location evidence="1">Cell membrane</location>
        <topology evidence="1">Single-pass type II membrane protein</topology>
    </subcellularLocation>
</comment>
<keyword evidence="7 18" id="KW-0812">Transmembrane</keyword>
<reference evidence="19" key="1">
    <citation type="submission" date="2025-05" db="UniProtKB">
        <authorList>
            <consortium name="RefSeq"/>
        </authorList>
    </citation>
    <scope>NUCLEOTIDE SEQUENCE [LARGE SCALE GENOMIC DNA]</scope>
    <source>
        <strain evidence="19">14028-0561.14</strain>
    </source>
</reference>
<dbReference type="Proteomes" id="UP001652661">
    <property type="component" value="Chromosome 2L"/>
</dbReference>
<dbReference type="GO" id="GO:0006883">
    <property type="term" value="P:intracellular sodium ion homeostasis"/>
    <property type="evidence" value="ECO:0007669"/>
    <property type="project" value="TreeGrafter"/>
</dbReference>
<evidence type="ECO:0000256" key="2">
    <source>
        <dbReference type="ARBA" id="ARBA00005876"/>
    </source>
</evidence>
<evidence type="ECO:0000256" key="10">
    <source>
        <dbReference type="ARBA" id="ARBA00022989"/>
    </source>
</evidence>
<evidence type="ECO:0000256" key="17">
    <source>
        <dbReference type="ARBA" id="ARBA00025540"/>
    </source>
</evidence>